<feature type="transmembrane region" description="Helical" evidence="9">
    <location>
        <begin position="6"/>
        <end position="29"/>
    </location>
</feature>
<dbReference type="PANTHER" id="PTHR11795">
    <property type="entry name" value="BRANCHED-CHAIN AMINO ACID TRANSPORT SYSTEM PERMEASE PROTEIN LIVH"/>
    <property type="match status" value="1"/>
</dbReference>
<evidence type="ECO:0000256" key="1">
    <source>
        <dbReference type="ARBA" id="ARBA00004651"/>
    </source>
</evidence>
<dbReference type="GO" id="GO:0005886">
    <property type="term" value="C:plasma membrane"/>
    <property type="evidence" value="ECO:0007669"/>
    <property type="project" value="UniProtKB-SubCell"/>
</dbReference>
<dbReference type="CDD" id="cd06582">
    <property type="entry name" value="TM_PBP1_LivH_like"/>
    <property type="match status" value="1"/>
</dbReference>
<keyword evidence="3" id="KW-1003">Cell membrane</keyword>
<feature type="transmembrane region" description="Helical" evidence="9">
    <location>
        <begin position="388"/>
        <end position="407"/>
    </location>
</feature>
<accession>A0A381NT31</accession>
<dbReference type="InterPro" id="IPR052157">
    <property type="entry name" value="BCAA_transport_permease"/>
</dbReference>
<gene>
    <name evidence="10" type="ORF">METZ01_LOCUS9872</name>
</gene>
<feature type="transmembrane region" description="Helical" evidence="9">
    <location>
        <begin position="311"/>
        <end position="328"/>
    </location>
</feature>
<dbReference type="PANTHER" id="PTHR11795:SF442">
    <property type="entry name" value="ABC TRANSPORTER ATP-BINDING PROTEIN"/>
    <property type="match status" value="1"/>
</dbReference>
<dbReference type="CDD" id="cd06581">
    <property type="entry name" value="TM_PBP1_LivM_like"/>
    <property type="match status" value="1"/>
</dbReference>
<feature type="transmembrane region" description="Helical" evidence="9">
    <location>
        <begin position="224"/>
        <end position="250"/>
    </location>
</feature>
<comment type="similarity">
    <text evidence="8">Belongs to the binding-protein-dependent transport system permease family. LivHM subfamily.</text>
</comment>
<keyword evidence="4 9" id="KW-0812">Transmembrane</keyword>
<keyword evidence="5" id="KW-0029">Amino-acid transport</keyword>
<feature type="transmembrane region" description="Helical" evidence="9">
    <location>
        <begin position="458"/>
        <end position="478"/>
    </location>
</feature>
<feature type="transmembrane region" description="Helical" evidence="9">
    <location>
        <begin position="414"/>
        <end position="434"/>
    </location>
</feature>
<dbReference type="InterPro" id="IPR001851">
    <property type="entry name" value="ABC_transp_permease"/>
</dbReference>
<feature type="transmembrane region" description="Helical" evidence="9">
    <location>
        <begin position="256"/>
        <end position="279"/>
    </location>
</feature>
<keyword evidence="2" id="KW-0813">Transport</keyword>
<dbReference type="InterPro" id="IPR043428">
    <property type="entry name" value="LivM-like"/>
</dbReference>
<feature type="transmembrane region" description="Helical" evidence="9">
    <location>
        <begin position="508"/>
        <end position="527"/>
    </location>
</feature>
<evidence type="ECO:0000313" key="10">
    <source>
        <dbReference type="EMBL" id="SUZ57018.1"/>
    </source>
</evidence>
<feature type="transmembrane region" description="Helical" evidence="9">
    <location>
        <begin position="98"/>
        <end position="118"/>
    </location>
</feature>
<evidence type="ECO:0000256" key="4">
    <source>
        <dbReference type="ARBA" id="ARBA00022692"/>
    </source>
</evidence>
<comment type="subcellular location">
    <subcellularLocation>
        <location evidence="1">Cell membrane</location>
        <topology evidence="1">Multi-pass membrane protein</topology>
    </subcellularLocation>
</comment>
<feature type="transmembrane region" description="Helical" evidence="9">
    <location>
        <begin position="63"/>
        <end position="86"/>
    </location>
</feature>
<dbReference type="EMBL" id="UINC01000536">
    <property type="protein sequence ID" value="SUZ57018.1"/>
    <property type="molecule type" value="Genomic_DNA"/>
</dbReference>
<dbReference type="AlphaFoldDB" id="A0A381NT31"/>
<sequence length="618" mass="66288">MGFFLVQVLTGLSSAAAVFLVASGLSIIFGVTRVVNFAHGSFYMLGAFFAYTFTSHLTSVVGFWVAMLLSAIAVGLIGVIVEILILRRVYQAPELFQLVATFGVILVIQDLALLVWGAEDLLGPLAPGLDSTVNIFGTLLPEYDLALIALSLIVLVALWFLFNRTRWGCLVRAATEDREMVGALGVNQTWLFTGTFFLGSLLAGLGGAAQLPKGGASLLMDFEILAAIFVVVVVGGMGSILGAYLAAVLIFEFNAFGILILPESTLVLMFLLMAIVLIVRPWGLLGKPEAPGQLGQVGPPELPYQLASRPLRFIGMGLVFGLFVLPVFADDFTLVLVIEMIIMSLFAASLHFAMGPGGMVSFGHAAFFGGGAYAAALLVKHVNAPMEIALLFAPLMSGVLALIVGWFCVRLSGVYLAMLSMAFAQVAWSIVFQWDAATGGDDGILGVWPSAWASDRMAYYYLTIIAGVGGILILRHVLFTPFGYAMRAVRDSAVRSESIGIRVSRQKWLAFAFSGFMAGIAGGLFLFSKGSVFPDEMAIPRSFDALIMVLLGGVKTLWGPVTGASAFTWLHDEISRFEYWRLLLGTLIIAIVLAFPQGIAGFVSNGWHRLQSRGQKNA</sequence>
<reference evidence="10" key="1">
    <citation type="submission" date="2018-05" db="EMBL/GenBank/DDBJ databases">
        <authorList>
            <person name="Lanie J.A."/>
            <person name="Ng W.-L."/>
            <person name="Kazmierczak K.M."/>
            <person name="Andrzejewski T.M."/>
            <person name="Davidsen T.M."/>
            <person name="Wayne K.J."/>
            <person name="Tettelin H."/>
            <person name="Glass J.I."/>
            <person name="Rusch D."/>
            <person name="Podicherti R."/>
            <person name="Tsui H.-C.T."/>
            <person name="Winkler M.E."/>
        </authorList>
    </citation>
    <scope>NUCLEOTIDE SEQUENCE</scope>
</reference>
<feature type="transmembrane region" description="Helical" evidence="9">
    <location>
        <begin position="547"/>
        <end position="570"/>
    </location>
</feature>
<keyword evidence="7 9" id="KW-0472">Membrane</keyword>
<evidence type="ECO:0000256" key="8">
    <source>
        <dbReference type="ARBA" id="ARBA00037998"/>
    </source>
</evidence>
<dbReference type="GO" id="GO:0006865">
    <property type="term" value="P:amino acid transport"/>
    <property type="evidence" value="ECO:0007669"/>
    <property type="project" value="UniProtKB-KW"/>
</dbReference>
<evidence type="ECO:0000256" key="2">
    <source>
        <dbReference type="ARBA" id="ARBA00022448"/>
    </source>
</evidence>
<dbReference type="GO" id="GO:0015658">
    <property type="term" value="F:branched-chain amino acid transmembrane transporter activity"/>
    <property type="evidence" value="ECO:0007669"/>
    <property type="project" value="InterPro"/>
</dbReference>
<organism evidence="10">
    <name type="scientific">marine metagenome</name>
    <dbReference type="NCBI Taxonomy" id="408172"/>
    <lineage>
        <taxon>unclassified sequences</taxon>
        <taxon>metagenomes</taxon>
        <taxon>ecological metagenomes</taxon>
    </lineage>
</organism>
<proteinExistence type="inferred from homology"/>
<evidence type="ECO:0000256" key="6">
    <source>
        <dbReference type="ARBA" id="ARBA00022989"/>
    </source>
</evidence>
<name>A0A381NT31_9ZZZZ</name>
<evidence type="ECO:0000256" key="9">
    <source>
        <dbReference type="SAM" id="Phobius"/>
    </source>
</evidence>
<keyword evidence="6 9" id="KW-1133">Transmembrane helix</keyword>
<feature type="transmembrane region" description="Helical" evidence="9">
    <location>
        <begin position="41"/>
        <end position="57"/>
    </location>
</feature>
<feature type="transmembrane region" description="Helical" evidence="9">
    <location>
        <begin position="582"/>
        <end position="603"/>
    </location>
</feature>
<evidence type="ECO:0000256" key="7">
    <source>
        <dbReference type="ARBA" id="ARBA00023136"/>
    </source>
</evidence>
<dbReference type="Pfam" id="PF02653">
    <property type="entry name" value="BPD_transp_2"/>
    <property type="match status" value="2"/>
</dbReference>
<evidence type="ECO:0000256" key="5">
    <source>
        <dbReference type="ARBA" id="ARBA00022970"/>
    </source>
</evidence>
<feature type="transmembrane region" description="Helical" evidence="9">
    <location>
        <begin position="145"/>
        <end position="162"/>
    </location>
</feature>
<evidence type="ECO:0000256" key="3">
    <source>
        <dbReference type="ARBA" id="ARBA00022475"/>
    </source>
</evidence>
<protein>
    <recommendedName>
        <fullName evidence="11">ABC transporter permease</fullName>
    </recommendedName>
</protein>
<evidence type="ECO:0008006" key="11">
    <source>
        <dbReference type="Google" id="ProtNLM"/>
    </source>
</evidence>